<dbReference type="InterPro" id="IPR000962">
    <property type="entry name" value="Znf_DskA_TraR"/>
</dbReference>
<sequence>MARKEAVAQLRQILVRRRDALRKALAGDLSSLKELRQQTSGDMMDAAMDSAQDEISSQLAEVESRELAHIDVALERMRQGDYGSCEGCGHGIPLARLQALPYATMCITCQREAEKNGDTIGSGAKQMFDFGLDSDVSSGDVEIDIS</sequence>
<evidence type="ECO:0000256" key="4">
    <source>
        <dbReference type="PROSITE-ProRule" id="PRU00510"/>
    </source>
</evidence>
<dbReference type="SUPFAM" id="SSF57716">
    <property type="entry name" value="Glucocorticoid receptor-like (DNA-binding domain)"/>
    <property type="match status" value="1"/>
</dbReference>
<feature type="domain" description="Zinc finger DksA/TraR C4-type" evidence="5">
    <location>
        <begin position="80"/>
        <end position="115"/>
    </location>
</feature>
<dbReference type="Pfam" id="PF01258">
    <property type="entry name" value="zf-dskA_traR"/>
    <property type="match status" value="1"/>
</dbReference>
<protein>
    <submittedName>
        <fullName evidence="7">General stress protein 16O</fullName>
    </submittedName>
</protein>
<evidence type="ECO:0000256" key="3">
    <source>
        <dbReference type="ARBA" id="ARBA00022833"/>
    </source>
</evidence>
<organism evidence="7 8">
    <name type="scientific">Anatilimnocola aggregata</name>
    <dbReference type="NCBI Taxonomy" id="2528021"/>
    <lineage>
        <taxon>Bacteria</taxon>
        <taxon>Pseudomonadati</taxon>
        <taxon>Planctomycetota</taxon>
        <taxon>Planctomycetia</taxon>
        <taxon>Pirellulales</taxon>
        <taxon>Pirellulaceae</taxon>
        <taxon>Anatilimnocola</taxon>
    </lineage>
</organism>
<dbReference type="PROSITE" id="PS01102">
    <property type="entry name" value="ZF_DKSA_1"/>
    <property type="match status" value="1"/>
</dbReference>
<evidence type="ECO:0000313" key="8">
    <source>
        <dbReference type="Proteomes" id="UP000315017"/>
    </source>
</evidence>
<proteinExistence type="predicted"/>
<keyword evidence="8" id="KW-1185">Reference proteome</keyword>
<keyword evidence="3" id="KW-0862">Zinc</keyword>
<dbReference type="InterPro" id="IPR020460">
    <property type="entry name" value="Znf_C4-type_bac"/>
</dbReference>
<dbReference type="PANTHER" id="PTHR33823:SF4">
    <property type="entry name" value="GENERAL STRESS PROTEIN 16O"/>
    <property type="match status" value="1"/>
</dbReference>
<dbReference type="GO" id="GO:0008270">
    <property type="term" value="F:zinc ion binding"/>
    <property type="evidence" value="ECO:0007669"/>
    <property type="project" value="UniProtKB-KW"/>
</dbReference>
<dbReference type="AlphaFoldDB" id="A0A517YIF3"/>
<dbReference type="InterPro" id="IPR037187">
    <property type="entry name" value="DnaK_N"/>
</dbReference>
<gene>
    <name evidence="7" type="primary">yocK_3</name>
    <name evidence="7" type="ORF">ETAA8_51100</name>
</gene>
<evidence type="ECO:0000256" key="2">
    <source>
        <dbReference type="ARBA" id="ARBA00022771"/>
    </source>
</evidence>
<dbReference type="Pfam" id="PF21173">
    <property type="entry name" value="DksA-like_N"/>
    <property type="match status" value="1"/>
</dbReference>
<dbReference type="Proteomes" id="UP000315017">
    <property type="component" value="Chromosome"/>
</dbReference>
<dbReference type="RefSeq" id="WP_145094707.1">
    <property type="nucleotide sequence ID" value="NZ_CP036274.1"/>
</dbReference>
<dbReference type="PANTHER" id="PTHR33823">
    <property type="entry name" value="RNA POLYMERASE-BINDING TRANSCRIPTION FACTOR DKSA-RELATED"/>
    <property type="match status" value="1"/>
</dbReference>
<name>A0A517YIF3_9BACT</name>
<dbReference type="InterPro" id="IPR048487">
    <property type="entry name" value="DksA-like_N"/>
</dbReference>
<keyword evidence="2" id="KW-0863">Zinc-finger</keyword>
<evidence type="ECO:0000313" key="7">
    <source>
        <dbReference type="EMBL" id="QDU29992.1"/>
    </source>
</evidence>
<dbReference type="PRINTS" id="PR00618">
    <property type="entry name" value="DKSAZNFINGER"/>
</dbReference>
<dbReference type="KEGG" id="aagg:ETAA8_51100"/>
<feature type="zinc finger region" description="dksA C4-type" evidence="4">
    <location>
        <begin position="85"/>
        <end position="109"/>
    </location>
</feature>
<keyword evidence="1" id="KW-0479">Metal-binding</keyword>
<dbReference type="InterPro" id="IPR020458">
    <property type="entry name" value="Znf_DskA_TraR_CS"/>
</dbReference>
<dbReference type="PROSITE" id="PS51128">
    <property type="entry name" value="ZF_DKSA_2"/>
    <property type="match status" value="1"/>
</dbReference>
<dbReference type="SUPFAM" id="SSF109635">
    <property type="entry name" value="DnaK suppressor protein DksA, alpha-hairpin domain"/>
    <property type="match status" value="1"/>
</dbReference>
<evidence type="ECO:0000259" key="6">
    <source>
        <dbReference type="Pfam" id="PF21173"/>
    </source>
</evidence>
<dbReference type="Gene3D" id="1.20.120.910">
    <property type="entry name" value="DksA, coiled-coil domain"/>
    <property type="match status" value="1"/>
</dbReference>
<dbReference type="OrthoDB" id="9811543at2"/>
<accession>A0A517YIF3</accession>
<feature type="domain" description="DnaK suppressor protein-like N-terminal" evidence="6">
    <location>
        <begin position="11"/>
        <end position="77"/>
    </location>
</feature>
<evidence type="ECO:0000256" key="1">
    <source>
        <dbReference type="ARBA" id="ARBA00022723"/>
    </source>
</evidence>
<reference evidence="7 8" key="1">
    <citation type="submission" date="2019-02" db="EMBL/GenBank/DDBJ databases">
        <title>Deep-cultivation of Planctomycetes and their phenomic and genomic characterization uncovers novel biology.</title>
        <authorList>
            <person name="Wiegand S."/>
            <person name="Jogler M."/>
            <person name="Boedeker C."/>
            <person name="Pinto D."/>
            <person name="Vollmers J."/>
            <person name="Rivas-Marin E."/>
            <person name="Kohn T."/>
            <person name="Peeters S.H."/>
            <person name="Heuer A."/>
            <person name="Rast P."/>
            <person name="Oberbeckmann S."/>
            <person name="Bunk B."/>
            <person name="Jeske O."/>
            <person name="Meyerdierks A."/>
            <person name="Storesund J.E."/>
            <person name="Kallscheuer N."/>
            <person name="Luecker S."/>
            <person name="Lage O.M."/>
            <person name="Pohl T."/>
            <person name="Merkel B.J."/>
            <person name="Hornburger P."/>
            <person name="Mueller R.-W."/>
            <person name="Bruemmer F."/>
            <person name="Labrenz M."/>
            <person name="Spormann A.M."/>
            <person name="Op den Camp H."/>
            <person name="Overmann J."/>
            <person name="Amann R."/>
            <person name="Jetten M.S.M."/>
            <person name="Mascher T."/>
            <person name="Medema M.H."/>
            <person name="Devos D.P."/>
            <person name="Kaster A.-K."/>
            <person name="Ovreas L."/>
            <person name="Rohde M."/>
            <person name="Galperin M.Y."/>
            <person name="Jogler C."/>
        </authorList>
    </citation>
    <scope>NUCLEOTIDE SEQUENCE [LARGE SCALE GENOMIC DNA]</scope>
    <source>
        <strain evidence="7 8">ETA_A8</strain>
    </source>
</reference>
<evidence type="ECO:0000259" key="5">
    <source>
        <dbReference type="Pfam" id="PF01258"/>
    </source>
</evidence>
<dbReference type="EMBL" id="CP036274">
    <property type="protein sequence ID" value="QDU29992.1"/>
    <property type="molecule type" value="Genomic_DNA"/>
</dbReference>